<proteinExistence type="predicted"/>
<protein>
    <submittedName>
        <fullName evidence="1">Uncharacterized protein</fullName>
    </submittedName>
</protein>
<accession>A0A9D4IUP5</accession>
<evidence type="ECO:0000313" key="2">
    <source>
        <dbReference type="Proteomes" id="UP000828390"/>
    </source>
</evidence>
<evidence type="ECO:0000313" key="1">
    <source>
        <dbReference type="EMBL" id="KAH3784773.1"/>
    </source>
</evidence>
<dbReference type="AlphaFoldDB" id="A0A9D4IUP5"/>
<reference evidence="1" key="1">
    <citation type="journal article" date="2019" name="bioRxiv">
        <title>The Genome of the Zebra Mussel, Dreissena polymorpha: A Resource for Invasive Species Research.</title>
        <authorList>
            <person name="McCartney M.A."/>
            <person name="Auch B."/>
            <person name="Kono T."/>
            <person name="Mallez S."/>
            <person name="Zhang Y."/>
            <person name="Obille A."/>
            <person name="Becker A."/>
            <person name="Abrahante J.E."/>
            <person name="Garbe J."/>
            <person name="Badalamenti J.P."/>
            <person name="Herman A."/>
            <person name="Mangelson H."/>
            <person name="Liachko I."/>
            <person name="Sullivan S."/>
            <person name="Sone E.D."/>
            <person name="Koren S."/>
            <person name="Silverstein K.A.T."/>
            <person name="Beckman K.B."/>
            <person name="Gohl D.M."/>
        </authorList>
    </citation>
    <scope>NUCLEOTIDE SEQUENCE</scope>
    <source>
        <strain evidence="1">Duluth1</strain>
        <tissue evidence="1">Whole animal</tissue>
    </source>
</reference>
<sequence>MYTPSTCMVQLGVRNDCRAVVIVGDEHSAELISTDMPRQTLIVKAYQRVINANQTIEQ</sequence>
<organism evidence="1 2">
    <name type="scientific">Dreissena polymorpha</name>
    <name type="common">Zebra mussel</name>
    <name type="synonym">Mytilus polymorpha</name>
    <dbReference type="NCBI Taxonomy" id="45954"/>
    <lineage>
        <taxon>Eukaryota</taxon>
        <taxon>Metazoa</taxon>
        <taxon>Spiralia</taxon>
        <taxon>Lophotrochozoa</taxon>
        <taxon>Mollusca</taxon>
        <taxon>Bivalvia</taxon>
        <taxon>Autobranchia</taxon>
        <taxon>Heteroconchia</taxon>
        <taxon>Euheterodonta</taxon>
        <taxon>Imparidentia</taxon>
        <taxon>Neoheterodontei</taxon>
        <taxon>Myida</taxon>
        <taxon>Dreissenoidea</taxon>
        <taxon>Dreissenidae</taxon>
        <taxon>Dreissena</taxon>
    </lineage>
</organism>
<name>A0A9D4IUP5_DREPO</name>
<dbReference type="Proteomes" id="UP000828390">
    <property type="component" value="Unassembled WGS sequence"/>
</dbReference>
<reference evidence="1" key="2">
    <citation type="submission" date="2020-11" db="EMBL/GenBank/DDBJ databases">
        <authorList>
            <person name="McCartney M.A."/>
            <person name="Auch B."/>
            <person name="Kono T."/>
            <person name="Mallez S."/>
            <person name="Becker A."/>
            <person name="Gohl D.M."/>
            <person name="Silverstein K.A.T."/>
            <person name="Koren S."/>
            <person name="Bechman K.B."/>
            <person name="Herman A."/>
            <person name="Abrahante J.E."/>
            <person name="Garbe J."/>
        </authorList>
    </citation>
    <scope>NUCLEOTIDE SEQUENCE</scope>
    <source>
        <strain evidence="1">Duluth1</strain>
        <tissue evidence="1">Whole animal</tissue>
    </source>
</reference>
<comment type="caution">
    <text evidence="1">The sequence shown here is derived from an EMBL/GenBank/DDBJ whole genome shotgun (WGS) entry which is preliminary data.</text>
</comment>
<dbReference type="EMBL" id="JAIWYP010000008">
    <property type="protein sequence ID" value="KAH3784773.1"/>
    <property type="molecule type" value="Genomic_DNA"/>
</dbReference>
<keyword evidence="2" id="KW-1185">Reference proteome</keyword>
<gene>
    <name evidence="1" type="ORF">DPMN_162844</name>
</gene>